<reference evidence="7" key="2">
    <citation type="submission" date="2020-09" db="EMBL/GenBank/DDBJ databases">
        <authorList>
            <person name="Sun Q."/>
            <person name="Zhou Y."/>
        </authorList>
    </citation>
    <scope>NUCLEOTIDE SEQUENCE</scope>
    <source>
        <strain evidence="7">CGMCC 1.16012</strain>
    </source>
</reference>
<dbReference type="GO" id="GO:0006564">
    <property type="term" value="P:L-serine biosynthetic process"/>
    <property type="evidence" value="ECO:0007669"/>
    <property type="project" value="UniProtKB-ARBA"/>
</dbReference>
<dbReference type="InterPro" id="IPR036291">
    <property type="entry name" value="NAD(P)-bd_dom_sf"/>
</dbReference>
<organism evidence="7 8">
    <name type="scientific">Actibacterium pelagium</name>
    <dbReference type="NCBI Taxonomy" id="2029103"/>
    <lineage>
        <taxon>Bacteria</taxon>
        <taxon>Pseudomonadati</taxon>
        <taxon>Pseudomonadota</taxon>
        <taxon>Alphaproteobacteria</taxon>
        <taxon>Rhodobacterales</taxon>
        <taxon>Roseobacteraceae</taxon>
        <taxon>Actibacterium</taxon>
    </lineage>
</organism>
<evidence type="ECO:0000256" key="1">
    <source>
        <dbReference type="ARBA" id="ARBA00005854"/>
    </source>
</evidence>
<dbReference type="PROSITE" id="PS00670">
    <property type="entry name" value="D_2_HYDROXYACID_DH_2"/>
    <property type="match status" value="1"/>
</dbReference>
<evidence type="ECO:0000256" key="4">
    <source>
        <dbReference type="RuleBase" id="RU003719"/>
    </source>
</evidence>
<dbReference type="Pfam" id="PF02826">
    <property type="entry name" value="2-Hacid_dh_C"/>
    <property type="match status" value="1"/>
</dbReference>
<dbReference type="SUPFAM" id="SSF52283">
    <property type="entry name" value="Formate/glycerate dehydrogenase catalytic domain-like"/>
    <property type="match status" value="1"/>
</dbReference>
<name>A0A917AEI2_9RHOB</name>
<dbReference type="CDD" id="cd12173">
    <property type="entry name" value="PGDH_4"/>
    <property type="match status" value="1"/>
</dbReference>
<dbReference type="GO" id="GO:0051287">
    <property type="term" value="F:NAD binding"/>
    <property type="evidence" value="ECO:0007669"/>
    <property type="project" value="InterPro"/>
</dbReference>
<dbReference type="AlphaFoldDB" id="A0A917AEI2"/>
<keyword evidence="2 4" id="KW-0560">Oxidoreductase</keyword>
<evidence type="ECO:0000259" key="6">
    <source>
        <dbReference type="Pfam" id="PF02826"/>
    </source>
</evidence>
<sequence>MILITEFMDGASVEKLKATYPTTYDPDLADRQSDIPTMMTGIQALIVRNRTKVTEDLLNAAPDLKVVGRLGVGLDNIDLDACRARGIEVIPATGANTLSVAEYVITNALILLRNAYQAGDRMMAGEWPRTDCSGREVFGRVIGFIGFGAIAQETARLARALGMEVIAYDPMLPADSPVWDGATSLPLENVLKTADVISLHVPLTPDTRHIINAERLAQMRSDAVVINAARGGVVNDAALATALAEGQIAGAALDVFETEPLTQEAAQIFDGLQNLILTPHIAGVTQDSNIRVSAMIADHVLDRLS</sequence>
<evidence type="ECO:0000256" key="2">
    <source>
        <dbReference type="ARBA" id="ARBA00023002"/>
    </source>
</evidence>
<dbReference type="PANTHER" id="PTHR43761">
    <property type="entry name" value="D-ISOMER SPECIFIC 2-HYDROXYACID DEHYDROGENASE FAMILY PROTEIN (AFU_ORTHOLOGUE AFUA_1G13630)"/>
    <property type="match status" value="1"/>
</dbReference>
<evidence type="ECO:0000313" key="8">
    <source>
        <dbReference type="Proteomes" id="UP000606730"/>
    </source>
</evidence>
<gene>
    <name evidence="7" type="ORF">GCM10011517_10290</name>
</gene>
<dbReference type="PROSITE" id="PS00671">
    <property type="entry name" value="D_2_HYDROXYACID_DH_3"/>
    <property type="match status" value="1"/>
</dbReference>
<evidence type="ECO:0000259" key="5">
    <source>
        <dbReference type="Pfam" id="PF00389"/>
    </source>
</evidence>
<dbReference type="InterPro" id="IPR029753">
    <property type="entry name" value="D-isomer_DH_CS"/>
</dbReference>
<proteinExistence type="inferred from homology"/>
<dbReference type="EMBL" id="BMKN01000001">
    <property type="protein sequence ID" value="GGE44592.1"/>
    <property type="molecule type" value="Genomic_DNA"/>
</dbReference>
<dbReference type="OrthoDB" id="9793626at2"/>
<dbReference type="RefSeq" id="WP_095596120.1">
    <property type="nucleotide sequence ID" value="NZ_BMKN01000001.1"/>
</dbReference>
<evidence type="ECO:0008006" key="9">
    <source>
        <dbReference type="Google" id="ProtNLM"/>
    </source>
</evidence>
<dbReference type="SUPFAM" id="SSF51735">
    <property type="entry name" value="NAD(P)-binding Rossmann-fold domains"/>
    <property type="match status" value="1"/>
</dbReference>
<feature type="domain" description="D-isomer specific 2-hydroxyacid dehydrogenase catalytic" evidence="5">
    <location>
        <begin position="25"/>
        <end position="302"/>
    </location>
</feature>
<dbReference type="InterPro" id="IPR050418">
    <property type="entry name" value="D-iso_2-hydroxyacid_DH_PdxB"/>
</dbReference>
<evidence type="ECO:0000256" key="3">
    <source>
        <dbReference type="ARBA" id="ARBA00023027"/>
    </source>
</evidence>
<reference evidence="7" key="1">
    <citation type="journal article" date="2014" name="Int. J. Syst. Evol. Microbiol.">
        <title>Complete genome sequence of Corynebacterium casei LMG S-19264T (=DSM 44701T), isolated from a smear-ripened cheese.</title>
        <authorList>
            <consortium name="US DOE Joint Genome Institute (JGI-PGF)"/>
            <person name="Walter F."/>
            <person name="Albersmeier A."/>
            <person name="Kalinowski J."/>
            <person name="Ruckert C."/>
        </authorList>
    </citation>
    <scope>NUCLEOTIDE SEQUENCE</scope>
    <source>
        <strain evidence="7">CGMCC 1.16012</strain>
    </source>
</reference>
<dbReference type="FunFam" id="3.40.50.720:FF:000041">
    <property type="entry name" value="D-3-phosphoglycerate dehydrogenase"/>
    <property type="match status" value="1"/>
</dbReference>
<comment type="similarity">
    <text evidence="1 4">Belongs to the D-isomer specific 2-hydroxyacid dehydrogenase family.</text>
</comment>
<accession>A0A917AEI2</accession>
<comment type="caution">
    <text evidence="7">The sequence shown here is derived from an EMBL/GenBank/DDBJ whole genome shotgun (WGS) entry which is preliminary data.</text>
</comment>
<dbReference type="GO" id="GO:0047545">
    <property type="term" value="F:(S)-2-hydroxyglutarate dehydrogenase activity"/>
    <property type="evidence" value="ECO:0007669"/>
    <property type="project" value="UniProtKB-ARBA"/>
</dbReference>
<evidence type="ECO:0000313" key="7">
    <source>
        <dbReference type="EMBL" id="GGE44592.1"/>
    </source>
</evidence>
<keyword evidence="3" id="KW-0520">NAD</keyword>
<dbReference type="Gene3D" id="3.40.50.720">
    <property type="entry name" value="NAD(P)-binding Rossmann-like Domain"/>
    <property type="match status" value="2"/>
</dbReference>
<dbReference type="Proteomes" id="UP000606730">
    <property type="component" value="Unassembled WGS sequence"/>
</dbReference>
<protein>
    <recommendedName>
        <fullName evidence="9">(S)-sulfolactate dehydrogenase</fullName>
    </recommendedName>
</protein>
<dbReference type="InterPro" id="IPR006140">
    <property type="entry name" value="D-isomer_DH_NAD-bd"/>
</dbReference>
<dbReference type="GO" id="GO:0004617">
    <property type="term" value="F:phosphoglycerate dehydrogenase activity"/>
    <property type="evidence" value="ECO:0007669"/>
    <property type="project" value="UniProtKB-ARBA"/>
</dbReference>
<dbReference type="InterPro" id="IPR006139">
    <property type="entry name" value="D-isomer_2_OHA_DH_cat_dom"/>
</dbReference>
<keyword evidence="8" id="KW-1185">Reference proteome</keyword>
<feature type="domain" description="D-isomer specific 2-hydroxyacid dehydrogenase NAD-binding" evidence="6">
    <location>
        <begin position="107"/>
        <end position="282"/>
    </location>
</feature>
<dbReference type="Pfam" id="PF00389">
    <property type="entry name" value="2-Hacid_dh"/>
    <property type="match status" value="1"/>
</dbReference>
<dbReference type="PANTHER" id="PTHR43761:SF1">
    <property type="entry name" value="D-ISOMER SPECIFIC 2-HYDROXYACID DEHYDROGENASE CATALYTIC DOMAIN-CONTAINING PROTEIN-RELATED"/>
    <property type="match status" value="1"/>
</dbReference>